<comment type="caution">
    <text evidence="19">The sequence shown here is derived from an EMBL/GenBank/DDBJ whole genome shotgun (WGS) entry which is preliminary data.</text>
</comment>
<dbReference type="EC" id="2.3.2.27" evidence="5"/>
<keyword evidence="11 16" id="KW-0863">Zinc-finger</keyword>
<feature type="domain" description="RING-type" evidence="18">
    <location>
        <begin position="347"/>
        <end position="390"/>
    </location>
</feature>
<keyword evidence="15" id="KW-0539">Nucleus</keyword>
<evidence type="ECO:0000256" key="5">
    <source>
        <dbReference type="ARBA" id="ARBA00012483"/>
    </source>
</evidence>
<dbReference type="OrthoDB" id="5600418at2759"/>
<proteinExistence type="predicted"/>
<evidence type="ECO:0000256" key="7">
    <source>
        <dbReference type="ARBA" id="ARBA00022574"/>
    </source>
</evidence>
<evidence type="ECO:0000256" key="16">
    <source>
        <dbReference type="PROSITE-ProRule" id="PRU00175"/>
    </source>
</evidence>
<keyword evidence="10" id="KW-0227">DNA damage</keyword>
<evidence type="ECO:0000256" key="6">
    <source>
        <dbReference type="ARBA" id="ARBA00022490"/>
    </source>
</evidence>
<dbReference type="GO" id="GO:0016605">
    <property type="term" value="C:PML body"/>
    <property type="evidence" value="ECO:0007669"/>
    <property type="project" value="UniProtKB-SubCell"/>
</dbReference>
<evidence type="ECO:0000313" key="20">
    <source>
        <dbReference type="Proteomes" id="UP000678393"/>
    </source>
</evidence>
<dbReference type="Proteomes" id="UP000678393">
    <property type="component" value="Unassembled WGS sequence"/>
</dbReference>
<evidence type="ECO:0000256" key="17">
    <source>
        <dbReference type="SAM" id="MobiDB-lite"/>
    </source>
</evidence>
<comment type="subcellular location">
    <subcellularLocation>
        <location evidence="3">Cytoplasm</location>
    </subcellularLocation>
    <subcellularLocation>
        <location evidence="2">Nucleus</location>
        <location evidence="2">PML body</location>
    </subcellularLocation>
</comment>
<reference evidence="19" key="1">
    <citation type="submission" date="2021-04" db="EMBL/GenBank/DDBJ databases">
        <authorList>
            <consortium name="Molecular Ecology Group"/>
        </authorList>
    </citation>
    <scope>NUCLEOTIDE SEQUENCE</scope>
</reference>
<feature type="compositionally biased region" description="Basic and acidic residues" evidence="17">
    <location>
        <begin position="316"/>
        <end position="335"/>
    </location>
</feature>
<evidence type="ECO:0000256" key="1">
    <source>
        <dbReference type="ARBA" id="ARBA00000900"/>
    </source>
</evidence>
<dbReference type="PROSITE" id="PS50089">
    <property type="entry name" value="ZF_RING_2"/>
    <property type="match status" value="1"/>
</dbReference>
<keyword evidence="12" id="KW-0833">Ubl conjugation pathway</keyword>
<evidence type="ECO:0000256" key="4">
    <source>
        <dbReference type="ARBA" id="ARBA00004906"/>
    </source>
</evidence>
<dbReference type="EMBL" id="CAJHNH020000024">
    <property type="protein sequence ID" value="CAG5114685.1"/>
    <property type="molecule type" value="Genomic_DNA"/>
</dbReference>
<keyword evidence="7" id="KW-0853">WD repeat</keyword>
<feature type="region of interest" description="Disordered" evidence="17">
    <location>
        <begin position="298"/>
        <end position="338"/>
    </location>
</feature>
<keyword evidence="9" id="KW-0677">Repeat</keyword>
<dbReference type="InterPro" id="IPR036322">
    <property type="entry name" value="WD40_repeat_dom_sf"/>
</dbReference>
<dbReference type="GO" id="GO:0016567">
    <property type="term" value="P:protein ubiquitination"/>
    <property type="evidence" value="ECO:0007669"/>
    <property type="project" value="InterPro"/>
</dbReference>
<keyword evidence="13" id="KW-0862">Zinc</keyword>
<evidence type="ECO:0000256" key="12">
    <source>
        <dbReference type="ARBA" id="ARBA00022786"/>
    </source>
</evidence>
<evidence type="ECO:0000256" key="10">
    <source>
        <dbReference type="ARBA" id="ARBA00022763"/>
    </source>
</evidence>
<gene>
    <name evidence="19" type="ORF">CUNI_LOCUS243</name>
</gene>
<keyword evidence="6" id="KW-0963">Cytoplasm</keyword>
<name>A0A8S3YGU2_9EUPU</name>
<dbReference type="Pfam" id="PF13639">
    <property type="entry name" value="zf-RING_2"/>
    <property type="match status" value="1"/>
</dbReference>
<accession>A0A8S3YGU2</accession>
<evidence type="ECO:0000256" key="9">
    <source>
        <dbReference type="ARBA" id="ARBA00022737"/>
    </source>
</evidence>
<dbReference type="GO" id="GO:0005737">
    <property type="term" value="C:cytoplasm"/>
    <property type="evidence" value="ECO:0007669"/>
    <property type="project" value="UniProtKB-SubCell"/>
</dbReference>
<protein>
    <recommendedName>
        <fullName evidence="5">RING-type E3 ubiquitin transferase</fullName>
        <ecNumber evidence="5">2.3.2.27</ecNumber>
    </recommendedName>
</protein>
<dbReference type="PANTHER" id="PTHR16047">
    <property type="entry name" value="RFWD3 PROTEIN"/>
    <property type="match status" value="1"/>
</dbReference>
<dbReference type="Gene3D" id="3.30.40.10">
    <property type="entry name" value="Zinc/RING finger domain, C3HC4 (zinc finger)"/>
    <property type="match status" value="1"/>
</dbReference>
<evidence type="ECO:0000256" key="13">
    <source>
        <dbReference type="ARBA" id="ARBA00022833"/>
    </source>
</evidence>
<dbReference type="GO" id="GO:0008270">
    <property type="term" value="F:zinc ion binding"/>
    <property type="evidence" value="ECO:0007669"/>
    <property type="project" value="UniProtKB-KW"/>
</dbReference>
<evidence type="ECO:0000256" key="3">
    <source>
        <dbReference type="ARBA" id="ARBA00004496"/>
    </source>
</evidence>
<dbReference type="GO" id="GO:0036297">
    <property type="term" value="P:interstrand cross-link repair"/>
    <property type="evidence" value="ECO:0007669"/>
    <property type="project" value="InterPro"/>
</dbReference>
<keyword evidence="14" id="KW-0234">DNA repair</keyword>
<organism evidence="19 20">
    <name type="scientific">Candidula unifasciata</name>
    <dbReference type="NCBI Taxonomy" id="100452"/>
    <lineage>
        <taxon>Eukaryota</taxon>
        <taxon>Metazoa</taxon>
        <taxon>Spiralia</taxon>
        <taxon>Lophotrochozoa</taxon>
        <taxon>Mollusca</taxon>
        <taxon>Gastropoda</taxon>
        <taxon>Heterobranchia</taxon>
        <taxon>Euthyneura</taxon>
        <taxon>Panpulmonata</taxon>
        <taxon>Eupulmonata</taxon>
        <taxon>Stylommatophora</taxon>
        <taxon>Helicina</taxon>
        <taxon>Helicoidea</taxon>
        <taxon>Geomitridae</taxon>
        <taxon>Candidula</taxon>
    </lineage>
</organism>
<comment type="pathway">
    <text evidence="4">Protein modification; protein ubiquitination.</text>
</comment>
<dbReference type="CDD" id="cd16450">
    <property type="entry name" value="mRING-C3HGC3_RFWD3"/>
    <property type="match status" value="1"/>
</dbReference>
<dbReference type="AlphaFoldDB" id="A0A8S3YGU2"/>
<dbReference type="InterPro" id="IPR015943">
    <property type="entry name" value="WD40/YVTN_repeat-like_dom_sf"/>
</dbReference>
<evidence type="ECO:0000259" key="18">
    <source>
        <dbReference type="PROSITE" id="PS50089"/>
    </source>
</evidence>
<feature type="compositionally biased region" description="Polar residues" evidence="17">
    <location>
        <begin position="298"/>
        <end position="310"/>
    </location>
</feature>
<evidence type="ECO:0000256" key="2">
    <source>
        <dbReference type="ARBA" id="ARBA00004322"/>
    </source>
</evidence>
<keyword evidence="20" id="KW-1185">Reference proteome</keyword>
<dbReference type="SMART" id="SM00184">
    <property type="entry name" value="RING"/>
    <property type="match status" value="1"/>
</dbReference>
<keyword evidence="11 16" id="KW-0479">Metal-binding</keyword>
<evidence type="ECO:0000256" key="11">
    <source>
        <dbReference type="ARBA" id="ARBA00022771"/>
    </source>
</evidence>
<sequence>MSQSPRNSYQRNVSGENIVLVSSSSSEDENEDISLLHFRHSLSTDRRTIRELVLEGKRLLALAEAKSCPEDFRTDASTLYRYNFSSAVTGNDLFRERELAELLDLVSLLKMRLSAERVFSLGNPQLRSEQAVFDELLMHFSDELLDLGQSIRSVGTRDESTSANAGFQSSTDPGSSRLIVNIDSEINNSTATQIENSFTQHFSIQNASATDPLNATVGETQNGLVSVGLHENISTNSSRAEGQLLQDINISSLEDFLAKVRELSSLASLTQTVSNSVSTSVPYNIFLEIQRSLSSIMGTTSTQTNQSSLRQVKRKRSEEDNCEVAKKSKAKNEDSRVDDEDKEEDSCSICLEAWSTGGDHRVTCLKCGHLFGYSCIVKWVEQAHCCPQCKALAKKSDMRHIFVRKITAEDTSQRDRALRLLEEERASKRIIEQKEAMTRKKLETQASDIDALKAEVFQLKAQLSDTGGCFRLQGSVLPTARTIISSSQSANSKRFHPFQRISISPEGSCRVFDQCKELGLLVASQKSPNALFRGYGIKILTRDFRSLSYQPLHTAPIRDMCFRPSAFDGLLLSCGLDKCLQLSSATTKVVVQKYTVNSAVWCCAWNTQNTNLLYAGMERGVVREFDIRRTDCHVQDVVDYGGSPITSIQFWNGQVDGNNLQGLLIAHLQSLIFAEQTSEQYTAHHLPHLQAPLMSLSLHPSGKYLSSFRPGTSFPRCRYEICSLCQGTVEGLPAPVSSSCQANWEGSNMQAVISRNCLMSKPESEDSLLAITANHSNNT</sequence>
<dbReference type="PANTHER" id="PTHR16047:SF7">
    <property type="entry name" value="E3 UBIQUITIN-PROTEIN LIGASE RFWD3"/>
    <property type="match status" value="1"/>
</dbReference>
<comment type="catalytic activity">
    <reaction evidence="1">
        <text>S-ubiquitinyl-[E2 ubiquitin-conjugating enzyme]-L-cysteine + [acceptor protein]-L-lysine = [E2 ubiquitin-conjugating enzyme]-L-cysteine + N(6)-ubiquitinyl-[acceptor protein]-L-lysine.</text>
        <dbReference type="EC" id="2.3.2.27"/>
    </reaction>
</comment>
<dbReference type="SMART" id="SM00320">
    <property type="entry name" value="WD40"/>
    <property type="match status" value="2"/>
</dbReference>
<dbReference type="Pfam" id="PF23419">
    <property type="entry name" value="WD40_RFWD3"/>
    <property type="match status" value="1"/>
</dbReference>
<dbReference type="Gene3D" id="2.130.10.10">
    <property type="entry name" value="YVTN repeat-like/Quinoprotein amine dehydrogenase"/>
    <property type="match status" value="1"/>
</dbReference>
<evidence type="ECO:0000256" key="8">
    <source>
        <dbReference type="ARBA" id="ARBA00022679"/>
    </source>
</evidence>
<dbReference type="SUPFAM" id="SSF50978">
    <property type="entry name" value="WD40 repeat-like"/>
    <property type="match status" value="1"/>
</dbReference>
<evidence type="ECO:0000256" key="15">
    <source>
        <dbReference type="ARBA" id="ARBA00023242"/>
    </source>
</evidence>
<evidence type="ECO:0000256" key="14">
    <source>
        <dbReference type="ARBA" id="ARBA00023204"/>
    </source>
</evidence>
<evidence type="ECO:0000313" key="19">
    <source>
        <dbReference type="EMBL" id="CAG5114685.1"/>
    </source>
</evidence>
<dbReference type="InterPro" id="IPR037381">
    <property type="entry name" value="RFWD3"/>
</dbReference>
<dbReference type="InterPro" id="IPR001680">
    <property type="entry name" value="WD40_rpt"/>
</dbReference>
<dbReference type="InterPro" id="IPR013083">
    <property type="entry name" value="Znf_RING/FYVE/PHD"/>
</dbReference>
<feature type="non-terminal residue" evidence="19">
    <location>
        <position position="779"/>
    </location>
</feature>
<keyword evidence="8" id="KW-0808">Transferase</keyword>
<dbReference type="GO" id="GO:0061630">
    <property type="term" value="F:ubiquitin protein ligase activity"/>
    <property type="evidence" value="ECO:0007669"/>
    <property type="project" value="UniProtKB-EC"/>
</dbReference>
<dbReference type="InterPro" id="IPR001841">
    <property type="entry name" value="Znf_RING"/>
</dbReference>
<dbReference type="InterPro" id="IPR056527">
    <property type="entry name" value="WD40_RFWD3"/>
</dbReference>
<dbReference type="SUPFAM" id="SSF57850">
    <property type="entry name" value="RING/U-box"/>
    <property type="match status" value="1"/>
</dbReference>